<dbReference type="InterPro" id="IPR017871">
    <property type="entry name" value="ABC_transporter-like_CS"/>
</dbReference>
<dbReference type="GO" id="GO:0034040">
    <property type="term" value="F:ATPase-coupled lipid transmembrane transporter activity"/>
    <property type="evidence" value="ECO:0007669"/>
    <property type="project" value="TreeGrafter"/>
</dbReference>
<feature type="transmembrane region" description="Helical" evidence="7">
    <location>
        <begin position="164"/>
        <end position="189"/>
    </location>
</feature>
<dbReference type="EMBL" id="POUA01000561">
    <property type="protein sequence ID" value="PZG22024.1"/>
    <property type="molecule type" value="Genomic_DNA"/>
</dbReference>
<dbReference type="Gene3D" id="1.20.1560.10">
    <property type="entry name" value="ABC transporter type 1, transmembrane domain"/>
    <property type="match status" value="1"/>
</dbReference>
<evidence type="ECO:0000259" key="9">
    <source>
        <dbReference type="PROSITE" id="PS50929"/>
    </source>
</evidence>
<keyword evidence="3" id="KW-0547">Nucleotide-binding</keyword>
<dbReference type="GO" id="GO:0016887">
    <property type="term" value="F:ATP hydrolysis activity"/>
    <property type="evidence" value="ECO:0007669"/>
    <property type="project" value="InterPro"/>
</dbReference>
<keyword evidence="5 7" id="KW-1133">Transmembrane helix</keyword>
<reference evidence="10 11" key="1">
    <citation type="submission" date="2018-01" db="EMBL/GenBank/DDBJ databases">
        <title>Draft genome sequence of Sphaerisporangium sp. 7K107.</title>
        <authorList>
            <person name="Sahin N."/>
            <person name="Saygin H."/>
            <person name="Ay H."/>
        </authorList>
    </citation>
    <scope>NUCLEOTIDE SEQUENCE [LARGE SCALE GENOMIC DNA]</scope>
    <source>
        <strain evidence="10 11">7K107</strain>
    </source>
</reference>
<dbReference type="GO" id="GO:0005886">
    <property type="term" value="C:plasma membrane"/>
    <property type="evidence" value="ECO:0007669"/>
    <property type="project" value="UniProtKB-SubCell"/>
</dbReference>
<comment type="subcellular location">
    <subcellularLocation>
        <location evidence="1">Cell membrane</location>
        <topology evidence="1">Multi-pass membrane protein</topology>
    </subcellularLocation>
</comment>
<organism evidence="10 11">
    <name type="scientific">Spongiactinospora gelatinilytica</name>
    <dbReference type="NCBI Taxonomy" id="2666298"/>
    <lineage>
        <taxon>Bacteria</taxon>
        <taxon>Bacillati</taxon>
        <taxon>Actinomycetota</taxon>
        <taxon>Actinomycetes</taxon>
        <taxon>Streptosporangiales</taxon>
        <taxon>Streptosporangiaceae</taxon>
        <taxon>Spongiactinospora</taxon>
    </lineage>
</organism>
<evidence type="ECO:0008006" key="12">
    <source>
        <dbReference type="Google" id="ProtNLM"/>
    </source>
</evidence>
<dbReference type="PROSITE" id="PS50893">
    <property type="entry name" value="ABC_TRANSPORTER_2"/>
    <property type="match status" value="1"/>
</dbReference>
<dbReference type="Proteomes" id="UP000248544">
    <property type="component" value="Unassembled WGS sequence"/>
</dbReference>
<gene>
    <name evidence="10" type="ORF">C1I98_36835</name>
</gene>
<name>A0A2W2G552_9ACTN</name>
<dbReference type="InterPro" id="IPR036640">
    <property type="entry name" value="ABC1_TM_sf"/>
</dbReference>
<dbReference type="SUPFAM" id="SSF90123">
    <property type="entry name" value="ABC transporter transmembrane region"/>
    <property type="match status" value="1"/>
</dbReference>
<dbReference type="PANTHER" id="PTHR24221:SF646">
    <property type="entry name" value="HAEMOLYSIN SECRETION ATP-BINDING PROTEIN"/>
    <property type="match status" value="1"/>
</dbReference>
<keyword evidence="11" id="KW-1185">Reference proteome</keyword>
<dbReference type="InterPro" id="IPR039421">
    <property type="entry name" value="Type_1_exporter"/>
</dbReference>
<dbReference type="InterPro" id="IPR003593">
    <property type="entry name" value="AAA+_ATPase"/>
</dbReference>
<accession>A0A2W2G552</accession>
<keyword evidence="6 7" id="KW-0472">Membrane</keyword>
<sequence>MTATGATDPPGGQDPPAHGLRDLLRAVAFATTLNWRSGRLLTILTVSAQLLAAVLLAVGVLAAAQWFEVLLAALQRRVPIGDAVRTGLPFLTILAVRAIAAQGGQLAAARLGGRVGVAAQAQVLAAAARTRLIAFQDPRLFDRLHRANLGAAQADTLAQQAAGVISAAMSIAAAAGAVVTLSPIMALLIPASLAPQIITEVINIRYRYRATAALVPDQRRADYLHGLQVMPASAKELRAYQATGWLADRWRPLATDLADALWRIGLRVQLRDMAARSLSTALFFTVVAAGIAVMGPTAGAATAAIYALLQLRGQTAALITMSSTLQASGMFLADLAALAADRSTAEPQGGDAPQPLRTLRLRAAGFRYPGAGADALTGIDLDLHAGQVVALVGENGSGKTTLAMLVAALYRPTCGTITWNDADTATLDPHRVRARIAWAFQDFTRYAFTLGDNITLGPDGDPARLRQATAAGQLQTMLQTLPHGLATLLNRQYGGQVDLSGGQWQRLAIARAFYRRPDLLILDEPTAALDPAAEHHLFHTLARHHPGTVLLITHRIHSVTFADHIYVLHQGRIAEHGTHEQLIAANGHYTRLYDIGAGG</sequence>
<feature type="transmembrane region" description="Helical" evidence="7">
    <location>
        <begin position="281"/>
        <end position="309"/>
    </location>
</feature>
<evidence type="ECO:0000256" key="4">
    <source>
        <dbReference type="ARBA" id="ARBA00022840"/>
    </source>
</evidence>
<dbReference type="Gene3D" id="3.40.50.300">
    <property type="entry name" value="P-loop containing nucleotide triphosphate hydrolases"/>
    <property type="match status" value="1"/>
</dbReference>
<evidence type="ECO:0000256" key="1">
    <source>
        <dbReference type="ARBA" id="ARBA00004651"/>
    </source>
</evidence>
<evidence type="ECO:0000313" key="10">
    <source>
        <dbReference type="EMBL" id="PZG22024.1"/>
    </source>
</evidence>
<dbReference type="GO" id="GO:0140359">
    <property type="term" value="F:ABC-type transporter activity"/>
    <property type="evidence" value="ECO:0007669"/>
    <property type="project" value="InterPro"/>
</dbReference>
<evidence type="ECO:0000256" key="5">
    <source>
        <dbReference type="ARBA" id="ARBA00022989"/>
    </source>
</evidence>
<evidence type="ECO:0000313" key="11">
    <source>
        <dbReference type="Proteomes" id="UP000248544"/>
    </source>
</evidence>
<dbReference type="InterPro" id="IPR011527">
    <property type="entry name" value="ABC1_TM_dom"/>
</dbReference>
<keyword evidence="4" id="KW-0067">ATP-binding</keyword>
<keyword evidence="2 7" id="KW-0812">Transmembrane</keyword>
<evidence type="ECO:0000256" key="6">
    <source>
        <dbReference type="ARBA" id="ARBA00023136"/>
    </source>
</evidence>
<comment type="caution">
    <text evidence="10">The sequence shown here is derived from an EMBL/GenBank/DDBJ whole genome shotgun (WGS) entry which is preliminary data.</text>
</comment>
<dbReference type="GO" id="GO:0005524">
    <property type="term" value="F:ATP binding"/>
    <property type="evidence" value="ECO:0007669"/>
    <property type="project" value="UniProtKB-KW"/>
</dbReference>
<proteinExistence type="predicted"/>
<feature type="transmembrane region" description="Helical" evidence="7">
    <location>
        <begin position="40"/>
        <end position="67"/>
    </location>
</feature>
<evidence type="ECO:0000256" key="2">
    <source>
        <dbReference type="ARBA" id="ARBA00022692"/>
    </source>
</evidence>
<evidence type="ECO:0000259" key="8">
    <source>
        <dbReference type="PROSITE" id="PS50893"/>
    </source>
</evidence>
<dbReference type="PROSITE" id="PS50929">
    <property type="entry name" value="ABC_TM1F"/>
    <property type="match status" value="1"/>
</dbReference>
<evidence type="ECO:0000256" key="3">
    <source>
        <dbReference type="ARBA" id="ARBA00022741"/>
    </source>
</evidence>
<dbReference type="SUPFAM" id="SSF52540">
    <property type="entry name" value="P-loop containing nucleoside triphosphate hydrolases"/>
    <property type="match status" value="1"/>
</dbReference>
<dbReference type="AlphaFoldDB" id="A0A2W2G552"/>
<feature type="domain" description="ABC transmembrane type-1" evidence="9">
    <location>
        <begin position="50"/>
        <end position="327"/>
    </location>
</feature>
<feature type="domain" description="ABC transporter" evidence="8">
    <location>
        <begin position="359"/>
        <end position="595"/>
    </location>
</feature>
<protein>
    <recommendedName>
        <fullName evidence="12">ABC transporter ATP-binding protein</fullName>
    </recommendedName>
</protein>
<dbReference type="PROSITE" id="PS00211">
    <property type="entry name" value="ABC_TRANSPORTER_1"/>
    <property type="match status" value="1"/>
</dbReference>
<evidence type="ECO:0000256" key="7">
    <source>
        <dbReference type="SAM" id="Phobius"/>
    </source>
</evidence>
<dbReference type="SMART" id="SM00382">
    <property type="entry name" value="AAA"/>
    <property type="match status" value="1"/>
</dbReference>
<dbReference type="CDD" id="cd03228">
    <property type="entry name" value="ABCC_MRP_Like"/>
    <property type="match status" value="1"/>
</dbReference>
<dbReference type="PANTHER" id="PTHR24221">
    <property type="entry name" value="ATP-BINDING CASSETTE SUB-FAMILY B"/>
    <property type="match status" value="1"/>
</dbReference>
<dbReference type="Pfam" id="PF00005">
    <property type="entry name" value="ABC_tran"/>
    <property type="match status" value="1"/>
</dbReference>
<dbReference type="InterPro" id="IPR027417">
    <property type="entry name" value="P-loop_NTPase"/>
</dbReference>
<dbReference type="InterPro" id="IPR003439">
    <property type="entry name" value="ABC_transporter-like_ATP-bd"/>
</dbReference>